<dbReference type="CDD" id="cd09823">
    <property type="entry name" value="peroxinectin_like"/>
    <property type="match status" value="1"/>
</dbReference>
<evidence type="ECO:0000256" key="6">
    <source>
        <dbReference type="ARBA" id="ARBA00023004"/>
    </source>
</evidence>
<dbReference type="EMBL" id="HBUF01573784">
    <property type="protein sequence ID" value="CAG6767560.1"/>
    <property type="molecule type" value="Transcribed_RNA"/>
</dbReference>
<keyword evidence="3 10" id="KW-0560">Oxidoreductase</keyword>
<dbReference type="EMBL" id="HBUF01573782">
    <property type="protein sequence ID" value="CAG6767554.1"/>
    <property type="molecule type" value="Transcribed_RNA"/>
</dbReference>
<dbReference type="SUPFAM" id="SSF48113">
    <property type="entry name" value="Heme-dependent peroxidases"/>
    <property type="match status" value="1"/>
</dbReference>
<keyword evidence="9" id="KW-0812">Transmembrane</keyword>
<dbReference type="Gene3D" id="1.10.640.10">
    <property type="entry name" value="Haem peroxidase domain superfamily, animal type"/>
    <property type="match status" value="1"/>
</dbReference>
<dbReference type="GO" id="GO:0046872">
    <property type="term" value="F:metal ion binding"/>
    <property type="evidence" value="ECO:0007669"/>
    <property type="project" value="UniProtKB-KW"/>
</dbReference>
<accession>A0A8D9AJ93</accession>
<keyword evidence="6 7" id="KW-0408">Iron</keyword>
<evidence type="ECO:0000256" key="2">
    <source>
        <dbReference type="ARBA" id="ARBA00022525"/>
    </source>
</evidence>
<dbReference type="PROSITE" id="PS50292">
    <property type="entry name" value="PEROXIDASE_3"/>
    <property type="match status" value="1"/>
</dbReference>
<keyword evidence="2" id="KW-0964">Secreted</keyword>
<evidence type="ECO:0000313" key="10">
    <source>
        <dbReference type="EMBL" id="CAG6767554.1"/>
    </source>
</evidence>
<organism evidence="10">
    <name type="scientific">Cacopsylla melanoneura</name>
    <dbReference type="NCBI Taxonomy" id="428564"/>
    <lineage>
        <taxon>Eukaryota</taxon>
        <taxon>Metazoa</taxon>
        <taxon>Ecdysozoa</taxon>
        <taxon>Arthropoda</taxon>
        <taxon>Hexapoda</taxon>
        <taxon>Insecta</taxon>
        <taxon>Pterygota</taxon>
        <taxon>Neoptera</taxon>
        <taxon>Paraneoptera</taxon>
        <taxon>Hemiptera</taxon>
        <taxon>Sternorrhyncha</taxon>
        <taxon>Psylloidea</taxon>
        <taxon>Psyllidae</taxon>
        <taxon>Psyllinae</taxon>
        <taxon>Cacopsylla</taxon>
    </lineage>
</organism>
<feature type="compositionally biased region" description="Low complexity" evidence="8">
    <location>
        <begin position="1576"/>
        <end position="1595"/>
    </location>
</feature>
<dbReference type="EMBL" id="HBUF01573786">
    <property type="protein sequence ID" value="CAG6767566.1"/>
    <property type="molecule type" value="Transcribed_RNA"/>
</dbReference>
<protein>
    <submittedName>
        <fullName evidence="10">Chorion peroxidase</fullName>
    </submittedName>
</protein>
<reference evidence="10" key="1">
    <citation type="submission" date="2021-05" db="EMBL/GenBank/DDBJ databases">
        <authorList>
            <person name="Alioto T."/>
            <person name="Alioto T."/>
            <person name="Gomez Garrido J."/>
        </authorList>
    </citation>
    <scope>NUCLEOTIDE SEQUENCE</scope>
</reference>
<evidence type="ECO:0000256" key="4">
    <source>
        <dbReference type="ARBA" id="ARBA00022617"/>
    </source>
</evidence>
<dbReference type="GO" id="GO:0022412">
    <property type="term" value="P:cellular process involved in reproduction in multicellular organism"/>
    <property type="evidence" value="ECO:0007669"/>
    <property type="project" value="UniProtKB-ARBA"/>
</dbReference>
<dbReference type="GO" id="GO:0005576">
    <property type="term" value="C:extracellular region"/>
    <property type="evidence" value="ECO:0007669"/>
    <property type="project" value="UniProtKB-SubCell"/>
</dbReference>
<dbReference type="InterPro" id="IPR037120">
    <property type="entry name" value="Haem_peroxidase_sf_animal"/>
</dbReference>
<feature type="region of interest" description="Disordered" evidence="8">
    <location>
        <begin position="1555"/>
        <end position="1604"/>
    </location>
</feature>
<evidence type="ECO:0000256" key="7">
    <source>
        <dbReference type="PIRSR" id="PIRSR619791-2"/>
    </source>
</evidence>
<keyword evidence="9" id="KW-0472">Membrane</keyword>
<proteinExistence type="predicted"/>
<dbReference type="InterPro" id="IPR019791">
    <property type="entry name" value="Haem_peroxidase_animal"/>
</dbReference>
<dbReference type="PANTHER" id="PTHR11475:SF141">
    <property type="entry name" value="CARDINAL"/>
    <property type="match status" value="1"/>
</dbReference>
<dbReference type="FunFam" id="1.10.640.10:FF:000003">
    <property type="entry name" value="chorion peroxidase"/>
    <property type="match status" value="1"/>
</dbReference>
<evidence type="ECO:0000256" key="5">
    <source>
        <dbReference type="ARBA" id="ARBA00022729"/>
    </source>
</evidence>
<keyword evidence="4 7" id="KW-0349">Heme</keyword>
<dbReference type="GO" id="GO:0006979">
    <property type="term" value="P:response to oxidative stress"/>
    <property type="evidence" value="ECO:0007669"/>
    <property type="project" value="InterPro"/>
</dbReference>
<evidence type="ECO:0000256" key="9">
    <source>
        <dbReference type="SAM" id="Phobius"/>
    </source>
</evidence>
<dbReference type="GO" id="GO:0020037">
    <property type="term" value="F:heme binding"/>
    <property type="evidence" value="ECO:0007669"/>
    <property type="project" value="InterPro"/>
</dbReference>
<dbReference type="GO" id="GO:0004601">
    <property type="term" value="F:peroxidase activity"/>
    <property type="evidence" value="ECO:0007669"/>
    <property type="project" value="UniProtKB-KW"/>
</dbReference>
<sequence>MPLNERTPLTGSGGDMGPPYIFVSNPNRVYRKQIRDFQCCVCATILLIVLTALVASITYSVDNDDIDVPTNDTNSSAPLVAPNLTLHSLLGMSWPLPEQGEGAWQGPAVTSEQLQQAVIQSRQEIEKINSQVSDGPKLPFDSPSYRHQQSIRTSMQAVQLAQSGILGETATKHISKNAPVKGSIGKGPAFKSCEDDSENVVCQTSPYRTYDGLCNNLQRKSWGSGMKPFKREVAPDYADGISAPRASSDGSPLPSAREVSVTIHRPVYRDDPKFTVMLAVWGQFMDHDVTATALTKGTNGSTITCCGVSKEQQHPACYPVDLRAGDDYYHKYNMTCMEFVRSSPAPACTLGPREQLNQVSSFLDGSVVYGNTEDLANRLRTFQRGELKMFTTPDGRQLLPLSTDPEDGCNEKEQNAKGKYCFMTGDARANENTHLTSMHLLLARQHNTLARQLATLNPDWDDETVYQESRRILAAQMQHVTYNEFLPVLLGPALMTKLKLSPQSSGYSQDYNPNVDPTISNNFATSAFRFAHTLIPGLMKMVANDTSSVEYVELHKMLFNPYEIYSEQGLDKTLQGAMNTNVERADNYFTTQLTQHLFEQVGSKVPYGLDLVSLNIQRGRDHGLPGYPKWRKYCGLSEPKSFDDLKDHVDEESLELLSKTYKTVDDIDMYTGGLSEKPLEGGMLGPTMTCLIANQFVRMKSGDRYWYETGDQPQAFTSAQLDEIRKTSLAGIICQNSDHVLHAQHKVMELVSPTNPRVSCVEIPQPDLTQWMVNQKQTLKLSAPNILGNVTKIGSKVLAGKVEGSDGKVLWNGQLPVEIPLPAVSSVGKYQSLEFSGTLKTVSNKSAQFSGQYSHAGAAGNGTFTFDLELFWNYTQSELFTTSGKLDVIFAERGNFSLLSSQLSSVQTESSIVILFGHYVKNSTAFVWAGNSTTILFEPASQPTINSEVTIQTQSVRALQSASLVHENPAFGVSNGHLFITNDLPGNNAVVWSGVTPVAIPVRTAVDLNKTHVFGYMAKFRGEVTGTKLVGNFSIPDYKSGAKPIEGEIALELVQMQFNMPPSSAIESNVDYSVQILFRQSDGNSIVDWATDSHDNTDDGWFLTSGVGDVSKNIAVVLQGVFSPDKTTFSWAGNFIVYSHEGVLTLKSVKDDKSKTDDDKAKAKADDKANKGDVYGAHVSYATVTGGFDGAPAENLLDGPFPAMVYIGDVFTGVAAWMRSIPVTWSGELKDNVITGNYSTAFKGRTLAGTFTANIINTFAFHPYPADLINPNTQYTTTLTMKQFNSLGATMNNEAAVGAGLTLGVGGSTSLQMVGTFSPDATSFYFPGDLTFTKGAIPKPDPDPAPAPNQLKLTASKDGKGDKKKDDKKKKDKDGKKKGESVGVMVKYARITSGQNGTEPEVVFDGKPPLMSYIGDIFAGMPPWQRSLNVLWIGKISGNSISGNYSTVVGGQLYAGSFSADLSPMWVPKLDLSLLKSDSYYSTTTIFTQWGKSSGGFADIAPSKPVDDSALKLFSSAQQLTLGSIDSSVIIVGTFSPDGTSFYWPGSLRFLKTPPADPVGPVPDEIPSSTPSAPVTTAKPDSSTSAPATTSAKPDIPTTEEPSNEIIDNLTLSLGASLQSKKMYADDVLPGWYKGKLIVKVLGGYVSASLENRPTEQWWYEFLPVDLPTNPFWTPTVASSIAPDNATVFSHGIIWSATDIGEYNIQGTFSMPQYVRSNGELYSVQWYNGQFNFRFSPLWNSLMNQFVEPNVKYYSPLHFQSTSNPILQAGPSQDVINSATPAPIILLGDVTPEKFTWSGSSIIIFK</sequence>
<keyword evidence="5" id="KW-0732">Signal</keyword>
<name>A0A8D9AJ93_9HEMI</name>
<dbReference type="EMBL" id="HBUF01573787">
    <property type="protein sequence ID" value="CAG6767570.1"/>
    <property type="molecule type" value="Transcribed_RNA"/>
</dbReference>
<evidence type="ECO:0000256" key="3">
    <source>
        <dbReference type="ARBA" id="ARBA00022559"/>
    </source>
</evidence>
<feature type="binding site" description="axial binding residue" evidence="7">
    <location>
        <position position="532"/>
    </location>
    <ligand>
        <name>heme b</name>
        <dbReference type="ChEBI" id="CHEBI:60344"/>
    </ligand>
    <ligandPart>
        <name>Fe</name>
        <dbReference type="ChEBI" id="CHEBI:18248"/>
    </ligandPart>
</feature>
<keyword evidence="3 10" id="KW-0575">Peroxidase</keyword>
<keyword evidence="7" id="KW-0479">Metal-binding</keyword>
<dbReference type="PANTHER" id="PTHR11475">
    <property type="entry name" value="OXIDASE/PEROXIDASE"/>
    <property type="match status" value="1"/>
</dbReference>
<comment type="subcellular location">
    <subcellularLocation>
        <location evidence="1">Secreted</location>
    </subcellularLocation>
</comment>
<dbReference type="EMBL" id="HBUF01573783">
    <property type="protein sequence ID" value="CAG6767557.1"/>
    <property type="molecule type" value="Transcribed_RNA"/>
</dbReference>
<dbReference type="InterPro" id="IPR010255">
    <property type="entry name" value="Haem_peroxidase_sf"/>
</dbReference>
<dbReference type="Pfam" id="PF03098">
    <property type="entry name" value="An_peroxidase"/>
    <property type="match status" value="1"/>
</dbReference>
<feature type="transmembrane region" description="Helical" evidence="9">
    <location>
        <begin position="37"/>
        <end position="59"/>
    </location>
</feature>
<dbReference type="PRINTS" id="PR00457">
    <property type="entry name" value="ANPEROXIDASE"/>
</dbReference>
<feature type="compositionally biased region" description="Basic and acidic residues" evidence="8">
    <location>
        <begin position="1355"/>
        <end position="1365"/>
    </location>
</feature>
<feature type="region of interest" description="Disordered" evidence="8">
    <location>
        <begin position="1335"/>
        <end position="1379"/>
    </location>
</feature>
<evidence type="ECO:0000256" key="8">
    <source>
        <dbReference type="SAM" id="MobiDB-lite"/>
    </source>
</evidence>
<evidence type="ECO:0000256" key="1">
    <source>
        <dbReference type="ARBA" id="ARBA00004613"/>
    </source>
</evidence>
<keyword evidence="9" id="KW-1133">Transmembrane helix</keyword>